<accession>A0A1G6ZZG3</accession>
<dbReference type="Pfam" id="PF13276">
    <property type="entry name" value="HTH_21"/>
    <property type="match status" value="1"/>
</dbReference>
<evidence type="ECO:0000256" key="1">
    <source>
        <dbReference type="ARBA" id="ARBA00002286"/>
    </source>
</evidence>
<dbReference type="PANTHER" id="PTHR46889">
    <property type="entry name" value="TRANSPOSASE INSF FOR INSERTION SEQUENCE IS3B-RELATED"/>
    <property type="match status" value="1"/>
</dbReference>
<dbReference type="RefSeq" id="WP_074660889.1">
    <property type="nucleotide sequence ID" value="NZ_FNAU01000002.1"/>
</dbReference>
<gene>
    <name evidence="3" type="ORF">SAMN05421878_1021</name>
</gene>
<protein>
    <submittedName>
        <fullName evidence="3">Transposase InsO and inactivated derivatives</fullName>
    </submittedName>
</protein>
<feature type="domain" description="Integrase catalytic" evidence="2">
    <location>
        <begin position="108"/>
        <end position="278"/>
    </location>
</feature>
<evidence type="ECO:0000313" key="3">
    <source>
        <dbReference type="EMBL" id="SDE07763.1"/>
    </source>
</evidence>
<reference evidence="4" key="1">
    <citation type="submission" date="2016-10" db="EMBL/GenBank/DDBJ databases">
        <authorList>
            <person name="Varghese N."/>
        </authorList>
    </citation>
    <scope>NUCLEOTIDE SEQUENCE [LARGE SCALE GENOMIC DNA]</scope>
    <source>
        <strain evidence="4">DSM 20639</strain>
    </source>
</reference>
<dbReference type="InterPro" id="IPR050900">
    <property type="entry name" value="Transposase_IS3/IS150/IS904"/>
</dbReference>
<keyword evidence="4" id="KW-1185">Reference proteome</keyword>
<dbReference type="InterPro" id="IPR001584">
    <property type="entry name" value="Integrase_cat-core"/>
</dbReference>
<name>A0A1G6ZZG3_9ACTO</name>
<dbReference type="InterPro" id="IPR036397">
    <property type="entry name" value="RNaseH_sf"/>
</dbReference>
<dbReference type="SUPFAM" id="SSF53098">
    <property type="entry name" value="Ribonuclease H-like"/>
    <property type="match status" value="1"/>
</dbReference>
<dbReference type="GO" id="GO:0003676">
    <property type="term" value="F:nucleic acid binding"/>
    <property type="evidence" value="ECO:0007669"/>
    <property type="project" value="InterPro"/>
</dbReference>
<dbReference type="InterPro" id="IPR048020">
    <property type="entry name" value="Transpos_IS3"/>
</dbReference>
<dbReference type="Pfam" id="PF13333">
    <property type="entry name" value="rve_2"/>
    <property type="match status" value="1"/>
</dbReference>
<dbReference type="InterPro" id="IPR012337">
    <property type="entry name" value="RNaseH-like_sf"/>
</dbReference>
<dbReference type="Proteomes" id="UP000182744">
    <property type="component" value="Unassembled WGS sequence"/>
</dbReference>
<sequence length="285" mass="33216">MDTRLHSWRQFLGFTGQGYYAWRSRSALRQARAQQRRRFDEAVAKEFENSRQTYGAPRLAIALRRRGIHADKKTVARSMKRQGLQAISARSFRRPGRREKTECDYSDHRERKWDKGALDRVWITDFTYLRSGEGWVYLVAIRDAHSRRVLGYAMSDKQTTQTVLKALDMAIGLRGQAPRKLVLHADRGAQFTSKEMGEYMERIDGHMSMGRTGVCWDNAMSEAFWAILKVEHFYRYAFATRKEVYESVSEWIEVFYNRTRIHTAIGGHTPVEYELITAVPFVEAA</sequence>
<organism evidence="3 4">
    <name type="scientific">Actinobaculum suis</name>
    <dbReference type="NCBI Taxonomy" id="1657"/>
    <lineage>
        <taxon>Bacteria</taxon>
        <taxon>Bacillati</taxon>
        <taxon>Actinomycetota</taxon>
        <taxon>Actinomycetes</taxon>
        <taxon>Actinomycetales</taxon>
        <taxon>Actinomycetaceae</taxon>
        <taxon>Actinobaculum</taxon>
    </lineage>
</organism>
<dbReference type="Pfam" id="PF00665">
    <property type="entry name" value="rve"/>
    <property type="match status" value="1"/>
</dbReference>
<comment type="function">
    <text evidence="1">Involved in the transposition of the insertion sequence.</text>
</comment>
<dbReference type="EMBL" id="FNAU01000002">
    <property type="protein sequence ID" value="SDE07763.1"/>
    <property type="molecule type" value="Genomic_DNA"/>
</dbReference>
<dbReference type="AlphaFoldDB" id="A0A1G6ZZG3"/>
<proteinExistence type="predicted"/>
<dbReference type="NCBIfam" id="NF033516">
    <property type="entry name" value="transpos_IS3"/>
    <property type="match status" value="1"/>
</dbReference>
<evidence type="ECO:0000259" key="2">
    <source>
        <dbReference type="PROSITE" id="PS50994"/>
    </source>
</evidence>
<evidence type="ECO:0000313" key="4">
    <source>
        <dbReference type="Proteomes" id="UP000182744"/>
    </source>
</evidence>
<dbReference type="PROSITE" id="PS50994">
    <property type="entry name" value="INTEGRASE"/>
    <property type="match status" value="1"/>
</dbReference>
<dbReference type="GO" id="GO:0015074">
    <property type="term" value="P:DNA integration"/>
    <property type="evidence" value="ECO:0007669"/>
    <property type="project" value="InterPro"/>
</dbReference>
<dbReference type="PANTHER" id="PTHR46889:SF4">
    <property type="entry name" value="TRANSPOSASE INSO FOR INSERTION SEQUENCE ELEMENT IS911B-RELATED"/>
    <property type="match status" value="1"/>
</dbReference>
<dbReference type="InterPro" id="IPR025948">
    <property type="entry name" value="HTH-like_dom"/>
</dbReference>
<dbReference type="Gene3D" id="3.30.420.10">
    <property type="entry name" value="Ribonuclease H-like superfamily/Ribonuclease H"/>
    <property type="match status" value="1"/>
</dbReference>